<dbReference type="Gene3D" id="3.30.70.60">
    <property type="match status" value="1"/>
</dbReference>
<evidence type="ECO:0000256" key="1">
    <source>
        <dbReference type="SAM" id="Phobius"/>
    </source>
</evidence>
<dbReference type="PROSITE" id="PS51257">
    <property type="entry name" value="PROKAR_LIPOPROTEIN"/>
    <property type="match status" value="1"/>
</dbReference>
<reference evidence="2" key="1">
    <citation type="submission" date="2021-01" db="EMBL/GenBank/DDBJ databases">
        <title>Whole genome shotgun sequence of Cellulomonas pakistanensis NBRC 110800.</title>
        <authorList>
            <person name="Komaki H."/>
            <person name="Tamura T."/>
        </authorList>
    </citation>
    <scope>NUCLEOTIDE SEQUENCE</scope>
    <source>
        <strain evidence="2">NBRC 110800</strain>
    </source>
</reference>
<name>A0A919U726_9CELL</name>
<dbReference type="Proteomes" id="UP000642125">
    <property type="component" value="Unassembled WGS sequence"/>
</dbReference>
<sequence length="201" mass="21888">MTSTRRLWWVATVAVALLLAAGCWFLALSPMLDETREADAAADRTEETNEDRRREIVRLAADREDQPALEAELAGLRRHFPTSLELESFVQRLADLSARSGAVVTSVSRAEPTASDVGGGRLYQVEVNLSVDGTFEQKMQYLSDLQSMDDRLLLVTAWSNPGADQSMTATGYTFVLIDADAVPSPDAPADEVADPDDEASP</sequence>
<keyword evidence="1" id="KW-0812">Transmembrane</keyword>
<accession>A0A919U726</accession>
<comment type="caution">
    <text evidence="2">The sequence shown here is derived from an EMBL/GenBank/DDBJ whole genome shotgun (WGS) entry which is preliminary data.</text>
</comment>
<proteinExistence type="predicted"/>
<evidence type="ECO:0008006" key="4">
    <source>
        <dbReference type="Google" id="ProtNLM"/>
    </source>
</evidence>
<organism evidence="2 3">
    <name type="scientific">Cellulomonas pakistanensis</name>
    <dbReference type="NCBI Taxonomy" id="992287"/>
    <lineage>
        <taxon>Bacteria</taxon>
        <taxon>Bacillati</taxon>
        <taxon>Actinomycetota</taxon>
        <taxon>Actinomycetes</taxon>
        <taxon>Micrococcales</taxon>
        <taxon>Cellulomonadaceae</taxon>
        <taxon>Cellulomonas</taxon>
    </lineage>
</organism>
<dbReference type="AlphaFoldDB" id="A0A919U726"/>
<evidence type="ECO:0000313" key="3">
    <source>
        <dbReference type="Proteomes" id="UP000642125"/>
    </source>
</evidence>
<feature type="transmembrane region" description="Helical" evidence="1">
    <location>
        <begin position="7"/>
        <end position="27"/>
    </location>
</feature>
<gene>
    <name evidence="2" type="ORF">Cpa01nite_22460</name>
</gene>
<protein>
    <recommendedName>
        <fullName evidence="4">Type 4 fimbrial biogenesis protein PilO</fullName>
    </recommendedName>
</protein>
<keyword evidence="1" id="KW-0472">Membrane</keyword>
<keyword evidence="1" id="KW-1133">Transmembrane helix</keyword>
<dbReference type="RefSeq" id="WP_203668888.1">
    <property type="nucleotide sequence ID" value="NZ_BONO01000016.1"/>
</dbReference>
<keyword evidence="3" id="KW-1185">Reference proteome</keyword>
<dbReference type="EMBL" id="BONO01000016">
    <property type="protein sequence ID" value="GIG36865.1"/>
    <property type="molecule type" value="Genomic_DNA"/>
</dbReference>
<dbReference type="InterPro" id="IPR014717">
    <property type="entry name" value="Transl_elong_EF1B/ribsomal_bS6"/>
</dbReference>
<evidence type="ECO:0000313" key="2">
    <source>
        <dbReference type="EMBL" id="GIG36865.1"/>
    </source>
</evidence>